<name>A0A821R628_9NEOP</name>
<keyword evidence="2" id="KW-1185">Reference proteome</keyword>
<dbReference type="EMBL" id="CAJOBZ010000011">
    <property type="protein sequence ID" value="CAF4832939.1"/>
    <property type="molecule type" value="Genomic_DNA"/>
</dbReference>
<reference evidence="1" key="1">
    <citation type="submission" date="2021-02" db="EMBL/GenBank/DDBJ databases">
        <authorList>
            <person name="Steward A R."/>
        </authorList>
    </citation>
    <scope>NUCLEOTIDE SEQUENCE</scope>
</reference>
<sequence>MRELSKNQRIIAEKIINDTLFEGELGNLTLSHKLCNDNHTQQFTLGQQPQYSDSPIAWSTSSNCTYSSSSPVPPVPATNSRQAIVITQQPLEVEEQQGSNSVQLSIPDLNAATYFTNFQNM</sequence>
<accession>A0A821R628</accession>
<gene>
    <name evidence="1" type="ORF">PMACD_LOCUS5477</name>
</gene>
<proteinExistence type="predicted"/>
<comment type="caution">
    <text evidence="1">The sequence shown here is derived from an EMBL/GenBank/DDBJ whole genome shotgun (WGS) entry which is preliminary data.</text>
</comment>
<evidence type="ECO:0000313" key="1">
    <source>
        <dbReference type="EMBL" id="CAF4832939.1"/>
    </source>
</evidence>
<organism evidence="1 2">
    <name type="scientific">Pieris macdunnoughi</name>
    <dbReference type="NCBI Taxonomy" id="345717"/>
    <lineage>
        <taxon>Eukaryota</taxon>
        <taxon>Metazoa</taxon>
        <taxon>Ecdysozoa</taxon>
        <taxon>Arthropoda</taxon>
        <taxon>Hexapoda</taxon>
        <taxon>Insecta</taxon>
        <taxon>Pterygota</taxon>
        <taxon>Neoptera</taxon>
        <taxon>Endopterygota</taxon>
        <taxon>Lepidoptera</taxon>
        <taxon>Glossata</taxon>
        <taxon>Ditrysia</taxon>
        <taxon>Papilionoidea</taxon>
        <taxon>Pieridae</taxon>
        <taxon>Pierinae</taxon>
        <taxon>Pieris</taxon>
    </lineage>
</organism>
<dbReference type="OrthoDB" id="6152242at2759"/>
<dbReference type="Proteomes" id="UP000663880">
    <property type="component" value="Unassembled WGS sequence"/>
</dbReference>
<dbReference type="AlphaFoldDB" id="A0A821R628"/>
<evidence type="ECO:0000313" key="2">
    <source>
        <dbReference type="Proteomes" id="UP000663880"/>
    </source>
</evidence>
<protein>
    <submittedName>
        <fullName evidence="1">Uncharacterized protein</fullName>
    </submittedName>
</protein>